<dbReference type="GO" id="GO:0004518">
    <property type="term" value="F:nuclease activity"/>
    <property type="evidence" value="ECO:0007669"/>
    <property type="project" value="UniProtKB-KW"/>
</dbReference>
<dbReference type="Gene3D" id="3.30.190.20">
    <property type="match status" value="1"/>
</dbReference>
<evidence type="ECO:0000256" key="7">
    <source>
        <dbReference type="ARBA" id="ARBA00022769"/>
    </source>
</evidence>
<evidence type="ECO:0000256" key="4">
    <source>
        <dbReference type="ARBA" id="ARBA00022737"/>
    </source>
</evidence>
<reference evidence="19" key="1">
    <citation type="submission" date="2016-09" db="EMBL/GenBank/DDBJ databases">
        <authorList>
            <person name="Koehorst J."/>
        </authorList>
    </citation>
    <scope>NUCLEOTIDE SEQUENCE [LARGE SCALE GENOMIC DNA]</scope>
</reference>
<evidence type="ECO:0000256" key="16">
    <source>
        <dbReference type="ARBA" id="ARBA00042156"/>
    </source>
</evidence>
<dbReference type="PANTHER" id="PTHR43152:SF3">
    <property type="entry name" value="UVRABC SYSTEM PROTEIN A"/>
    <property type="match status" value="1"/>
</dbReference>
<dbReference type="PROSITE" id="PS00211">
    <property type="entry name" value="ABC_TRANSPORTER_1"/>
    <property type="match status" value="1"/>
</dbReference>
<dbReference type="GO" id="GO:0009380">
    <property type="term" value="C:excinuclease repair complex"/>
    <property type="evidence" value="ECO:0007669"/>
    <property type="project" value="InterPro"/>
</dbReference>
<keyword evidence="5" id="KW-0547">Nucleotide-binding</keyword>
<evidence type="ECO:0000256" key="11">
    <source>
        <dbReference type="ARBA" id="ARBA00022881"/>
    </source>
</evidence>
<feature type="domain" description="ABC transporter" evidence="17">
    <location>
        <begin position="592"/>
        <end position="941"/>
    </location>
</feature>
<keyword evidence="13" id="KW-0234">DNA repair</keyword>
<evidence type="ECO:0000256" key="9">
    <source>
        <dbReference type="ARBA" id="ARBA00022833"/>
    </source>
</evidence>
<proteinExistence type="inferred from homology"/>
<evidence type="ECO:0000313" key="19">
    <source>
        <dbReference type="Proteomes" id="UP000176204"/>
    </source>
</evidence>
<dbReference type="GO" id="GO:0016887">
    <property type="term" value="F:ATP hydrolysis activity"/>
    <property type="evidence" value="ECO:0007669"/>
    <property type="project" value="InterPro"/>
</dbReference>
<dbReference type="InterPro" id="IPR003439">
    <property type="entry name" value="ABC_transporter-like_ATP-bd"/>
</dbReference>
<name>A0A1H6MF91_9BACT</name>
<dbReference type="EMBL" id="LT629973">
    <property type="protein sequence ID" value="SEI00212.1"/>
    <property type="molecule type" value="Genomic_DNA"/>
</dbReference>
<keyword evidence="9" id="KW-0862">Zinc</keyword>
<dbReference type="RefSeq" id="WP_245741041.1">
    <property type="nucleotide sequence ID" value="NZ_LT629973.1"/>
</dbReference>
<keyword evidence="6" id="KW-0227">DNA damage</keyword>
<keyword evidence="8" id="KW-0863">Zinc-finger</keyword>
<comment type="similarity">
    <text evidence="14">Belongs to the ABC transporter superfamily. UvrA family.</text>
</comment>
<dbReference type="InterPro" id="IPR041102">
    <property type="entry name" value="UvrA_inter"/>
</dbReference>
<dbReference type="Pfam" id="PF17755">
    <property type="entry name" value="UvrA_DNA-bind"/>
    <property type="match status" value="1"/>
</dbReference>
<evidence type="ECO:0000256" key="10">
    <source>
        <dbReference type="ARBA" id="ARBA00022840"/>
    </source>
</evidence>
<keyword evidence="4" id="KW-0677">Repeat</keyword>
<evidence type="ECO:0000313" key="18">
    <source>
        <dbReference type="EMBL" id="SEI00212.1"/>
    </source>
</evidence>
<dbReference type="GO" id="GO:0005737">
    <property type="term" value="C:cytoplasm"/>
    <property type="evidence" value="ECO:0007669"/>
    <property type="project" value="UniProtKB-SubCell"/>
</dbReference>
<dbReference type="Proteomes" id="UP000176204">
    <property type="component" value="Chromosome I"/>
</dbReference>
<keyword evidence="3" id="KW-0479">Metal-binding</keyword>
<dbReference type="PANTHER" id="PTHR43152">
    <property type="entry name" value="UVRABC SYSTEM PROTEIN A"/>
    <property type="match status" value="1"/>
</dbReference>
<dbReference type="Pfam" id="PF17760">
    <property type="entry name" value="UvrA_inter"/>
    <property type="match status" value="1"/>
</dbReference>
<keyword evidence="2" id="KW-0963">Cytoplasm</keyword>
<dbReference type="Pfam" id="PF00005">
    <property type="entry name" value="ABC_tran"/>
    <property type="match status" value="1"/>
</dbReference>
<dbReference type="InterPro" id="IPR027417">
    <property type="entry name" value="P-loop_NTPase"/>
</dbReference>
<evidence type="ECO:0000259" key="17">
    <source>
        <dbReference type="PROSITE" id="PS50893"/>
    </source>
</evidence>
<accession>A0A1H6MF91</accession>
<dbReference type="InterPro" id="IPR003593">
    <property type="entry name" value="AAA+_ATPase"/>
</dbReference>
<dbReference type="Gene3D" id="3.30.1490.20">
    <property type="entry name" value="ATP-grasp fold, A domain"/>
    <property type="match status" value="1"/>
</dbReference>
<organism evidence="18 19">
    <name type="scientific">Akkermansia glycaniphila</name>
    <dbReference type="NCBI Taxonomy" id="1679444"/>
    <lineage>
        <taxon>Bacteria</taxon>
        <taxon>Pseudomonadati</taxon>
        <taxon>Verrucomicrobiota</taxon>
        <taxon>Verrucomicrobiia</taxon>
        <taxon>Verrucomicrobiales</taxon>
        <taxon>Akkermansiaceae</taxon>
        <taxon>Akkermansia</taxon>
    </lineage>
</organism>
<dbReference type="Gene3D" id="1.10.8.280">
    <property type="entry name" value="ABC transporter ATPase domain-like"/>
    <property type="match status" value="1"/>
</dbReference>
<dbReference type="STRING" id="1679444.PYTT_2464"/>
<evidence type="ECO:0000256" key="8">
    <source>
        <dbReference type="ARBA" id="ARBA00022771"/>
    </source>
</evidence>
<evidence type="ECO:0000256" key="2">
    <source>
        <dbReference type="ARBA" id="ARBA00022490"/>
    </source>
</evidence>
<sequence length="1831" mass="200741">MMENERHIRIRGARVHNLQNVDVELPLGGITVVTGPSGSGKTSLAMHTLYAEGQRRYMETFSPYVRQFMDRMDRPDVDAVENILPAIALEQRNSVKNSRSTVGTMTAMNEYWKLIFSRIAVGHDENGRLVRPETPLSVATRLAEEYGSEADVLVCFSVPVVGTFDEMRQALMGQGYVRLRTKDGVSRLDEMQEDEAATGLPEFDADGRWLVVQDRVRLQGNGDLQRLMEAVETAMRLGGDVVHVFPRTEDGWGAIESFRGDWFPLLEPRPGLFSGNSPLGACPECKGYGRMIVYDYLKGLRPELSIRQGAVKVFESERMQECREDLVRIGRRTKKVRVDVPWSELTEAEKEWVVEGEEHDIEKATAGDLWYGIKGFFIEMERYTHKMPIRVFLSHYRIYSECTACGGGRLRPEALRFTVGGKTVPEVLAMPMDELLGWIDVHIMPAADTDKALLQVARELRSRVAYLNEVGLGYITADRLTRTLSGGEIERVSLTTCLGAALTDTLFVLDEPTVGLHPRDTSRLISAMQRLRKRGNTLVVVEHEEAVMRAADYLVDMGPASGSGGGRVVYAGQPEGILSLEESATGHFLSGSRSIAVPKKRRKAKKQLSIRGAECHNLHGLDVDIPLGVYTCLTGVSGSGKSTLAREILYAHACVHFGTASEEAAGKVASVKGFEHVEEVVLVDQSPIVRTPRSTPAVYVGMFEEIRALFALEPAAKARGLTAGYFSFNSGDGRCPRCSGLGQEKVEMQFLSDIFVPCALCGGTRYREEALGLKWNGMNMSEVLALDIRSAREVFGRVKNARAVRVCRKLDILLSVGLGHLGLGQPLNTLSGGENQRLKLAKILVDTFGQESKKGKLLVLDEPGTGLHFSDLEVLLQVFYRMVESGHSLLVIEHNLELIKCADHVIDLGPEGGAGGGRIVAQGTPEQVAEAGAGFTGAYLRPMLGMESGDLLAAEPEAVDHEEDVPEGVIALRGARHHQLKNIDVDIPRGEMTVITGLSGSGKSTLAFDIVFAEGQRRFLDVMSPYARQFTEQLEVPDIDRLTGLPPTVAIEQNRSRGGTKSTVGTVTEVWQFMRLLYAKLGTPHCPSCKVPVGKRGEEELLAMVEQRLAQNGSLMLAAPVVRNRKGHYADLARWAEGKKYPYLRADGRLVKPSEFVPLDRYSNHDVDIVTALLGEGDDVRRAVAHALELGDGFVRLLAGKREELLGTKLACPCCGESFPEPEPSTFSFNSPRGWCPTCRGHGRISEARFDSDKANSELEAELRFDRDVERAAGKDTSVRTCPDCRGLRLSPWALGVMLQGQGIADVGKLSAVEALDLVRSWSFDGRDGEIARNVVAEISQRLDFLQRVGLGYLSLDRSATTLSGGETQRIRLAAQLGSELRGVLYVLDEPTIGLHPRDNDRLLSTLDELKQRGNTLLVVEHDEETMKRADHLIDLGPGAGVHGGEVVAQGTFRELEAMEDSVTGLALRDKPRHPYRGAWRGVKDVPFLEVKGCTLHNLKSVDLRVPRGRLTVLTGVSGAGKTSLVTGTLAVAARDAAGQKATKEERATWKSTKNLNTVRAVYQVDQSPIGKTPRSTPATYVGLFDEIRKLFAMSADAKRLGFDAGRFSFNTSSGNCEACKGTGMEKQEMDFLPPCSIPCETCRGSRYNSRTLQVRYKGKNIAEVLDMSMEEAAEFFDSQPRLAEPLRLLCETGLSYLTLGQASNTLSGGEAQRIKLVSELIKGRRAAIQAVKKGRELPQDLYLIEEPTIGLHPKDVRLLIDVLQRLVELGNTVVVIEHNLELVAEADYVIDVGPGAGSEGGTIVAEGSVKAVARSRKSVTAPFLRQELEG</sequence>
<evidence type="ECO:0000256" key="5">
    <source>
        <dbReference type="ARBA" id="ARBA00022741"/>
    </source>
</evidence>
<keyword evidence="10" id="KW-0067">ATP-binding</keyword>
<evidence type="ECO:0000256" key="13">
    <source>
        <dbReference type="ARBA" id="ARBA00023204"/>
    </source>
</evidence>
<dbReference type="GO" id="GO:0005524">
    <property type="term" value="F:ATP binding"/>
    <property type="evidence" value="ECO:0007669"/>
    <property type="project" value="UniProtKB-KW"/>
</dbReference>
<evidence type="ECO:0000256" key="1">
    <source>
        <dbReference type="ARBA" id="ARBA00004496"/>
    </source>
</evidence>
<gene>
    <name evidence="18" type="ORF">PYTT_2464</name>
</gene>
<keyword evidence="7" id="KW-0228">DNA excision</keyword>
<keyword evidence="11" id="KW-0267">Excision nuclease</keyword>
<feature type="domain" description="ABC transporter" evidence="17">
    <location>
        <begin position="1483"/>
        <end position="1820"/>
    </location>
</feature>
<dbReference type="NCBIfam" id="TIGR00630">
    <property type="entry name" value="uvra"/>
    <property type="match status" value="1"/>
</dbReference>
<evidence type="ECO:0000256" key="15">
    <source>
        <dbReference type="ARBA" id="ARBA00039316"/>
    </source>
</evidence>
<dbReference type="Gene3D" id="3.40.50.300">
    <property type="entry name" value="P-loop containing nucleotide triphosphate hydrolases"/>
    <property type="match status" value="5"/>
</dbReference>
<protein>
    <recommendedName>
        <fullName evidence="15">UvrABC system protein A</fullName>
    </recommendedName>
    <alternativeName>
        <fullName evidence="16">Excinuclease ABC subunit A</fullName>
    </alternativeName>
</protein>
<keyword evidence="12" id="KW-0238">DNA-binding</keyword>
<evidence type="ECO:0000256" key="3">
    <source>
        <dbReference type="ARBA" id="ARBA00022723"/>
    </source>
</evidence>
<dbReference type="SMART" id="SM00382">
    <property type="entry name" value="AAA"/>
    <property type="match status" value="4"/>
</dbReference>
<dbReference type="GO" id="GO:0008270">
    <property type="term" value="F:zinc ion binding"/>
    <property type="evidence" value="ECO:0007669"/>
    <property type="project" value="UniProtKB-KW"/>
</dbReference>
<dbReference type="PROSITE" id="PS50893">
    <property type="entry name" value="ABC_TRANSPORTER_2"/>
    <property type="match status" value="3"/>
</dbReference>
<dbReference type="InterPro" id="IPR004602">
    <property type="entry name" value="UvrA"/>
</dbReference>
<evidence type="ECO:0000256" key="14">
    <source>
        <dbReference type="ARBA" id="ARBA00038000"/>
    </source>
</evidence>
<keyword evidence="19" id="KW-1185">Reference proteome</keyword>
<dbReference type="GO" id="GO:0003677">
    <property type="term" value="F:DNA binding"/>
    <property type="evidence" value="ECO:0007669"/>
    <property type="project" value="UniProtKB-KW"/>
</dbReference>
<dbReference type="Gene3D" id="1.20.1580.10">
    <property type="entry name" value="ABC transporter ATPase like domain"/>
    <property type="match status" value="3"/>
</dbReference>
<dbReference type="GO" id="GO:0006289">
    <property type="term" value="P:nucleotide-excision repair"/>
    <property type="evidence" value="ECO:0007669"/>
    <property type="project" value="InterPro"/>
</dbReference>
<dbReference type="InterPro" id="IPR013815">
    <property type="entry name" value="ATP_grasp_subdomain_1"/>
</dbReference>
<dbReference type="InterPro" id="IPR017871">
    <property type="entry name" value="ABC_transporter-like_CS"/>
</dbReference>
<dbReference type="KEGG" id="agl:PYTT_2464"/>
<dbReference type="SUPFAM" id="SSF52540">
    <property type="entry name" value="P-loop containing nucleoside triphosphate hydrolases"/>
    <property type="match status" value="4"/>
</dbReference>
<comment type="subcellular location">
    <subcellularLocation>
        <location evidence="1">Cytoplasm</location>
    </subcellularLocation>
</comment>
<feature type="domain" description="ABC transporter" evidence="17">
    <location>
        <begin position="960"/>
        <end position="1463"/>
    </location>
</feature>
<evidence type="ECO:0000256" key="6">
    <source>
        <dbReference type="ARBA" id="ARBA00022763"/>
    </source>
</evidence>
<dbReference type="InterPro" id="IPR041552">
    <property type="entry name" value="UvrA_DNA-bd"/>
</dbReference>
<evidence type="ECO:0000256" key="12">
    <source>
        <dbReference type="ARBA" id="ARBA00023125"/>
    </source>
</evidence>